<dbReference type="SUPFAM" id="SSF50800">
    <property type="entry name" value="PK beta-barrel domain-like"/>
    <property type="match status" value="1"/>
</dbReference>
<dbReference type="GO" id="GO:0030151">
    <property type="term" value="F:molybdenum ion binding"/>
    <property type="evidence" value="ECO:0007669"/>
    <property type="project" value="InterPro"/>
</dbReference>
<name>A0A858SMB8_9RHOB</name>
<organism evidence="2 3">
    <name type="scientific">Roseobacter ponti</name>
    <dbReference type="NCBI Taxonomy" id="1891787"/>
    <lineage>
        <taxon>Bacteria</taxon>
        <taxon>Pseudomonadati</taxon>
        <taxon>Pseudomonadota</taxon>
        <taxon>Alphaproteobacteria</taxon>
        <taxon>Rhodobacterales</taxon>
        <taxon>Roseobacteraceae</taxon>
        <taxon>Roseobacter</taxon>
    </lineage>
</organism>
<accession>A0A858SMB8</accession>
<dbReference type="PANTHER" id="PTHR36930">
    <property type="entry name" value="METAL-SULFUR CLUSTER BIOSYNTHESIS PROTEINS YUAD-RELATED"/>
    <property type="match status" value="1"/>
</dbReference>
<evidence type="ECO:0000313" key="3">
    <source>
        <dbReference type="Proteomes" id="UP000503308"/>
    </source>
</evidence>
<dbReference type="InterPro" id="IPR052716">
    <property type="entry name" value="MOSC_domain"/>
</dbReference>
<dbReference type="PANTHER" id="PTHR36930:SF1">
    <property type="entry name" value="MOSC DOMAIN-CONTAINING PROTEIN"/>
    <property type="match status" value="1"/>
</dbReference>
<dbReference type="EMBL" id="CP048788">
    <property type="protein sequence ID" value="QJF49660.1"/>
    <property type="molecule type" value="Genomic_DNA"/>
</dbReference>
<dbReference type="RefSeq" id="WP_169638884.1">
    <property type="nucleotide sequence ID" value="NZ_CP048788.1"/>
</dbReference>
<evidence type="ECO:0000313" key="2">
    <source>
        <dbReference type="EMBL" id="QJF49660.1"/>
    </source>
</evidence>
<dbReference type="KEGG" id="rpon:G3256_00030"/>
<protein>
    <submittedName>
        <fullName evidence="2">MOSC domain-containing protein</fullName>
    </submittedName>
</protein>
<feature type="domain" description="MOSC" evidence="1">
    <location>
        <begin position="108"/>
        <end position="255"/>
    </location>
</feature>
<dbReference type="PROSITE" id="PS51340">
    <property type="entry name" value="MOSC"/>
    <property type="match status" value="1"/>
</dbReference>
<gene>
    <name evidence="2" type="ORF">G3256_00030</name>
</gene>
<sequence length="256" mass="27656">MQATVETLNVFPVKGMSATRLDHVVLSPGEGVPGDRLFGFARPGSGFNPAAPEPLPKEKFVVLAKEAELAGLRTEFLDGTLQITGAAGTTVFDMNDPAGRQAAAQYLHAVLELREDTPPEFVSAAPHRFTDVSVVSPQMMNAVSLLNLETLRAFEAATGENISPDRFRANIVFSGVPAWSEMQDTGMEIALGDVVVRTILRTQRCAATEVNPETAERDLKVPYLLRRTYGHMDMGVYAEVIAGGTLRTGDQVAIRL</sequence>
<dbReference type="AlphaFoldDB" id="A0A858SMB8"/>
<proteinExistence type="predicted"/>
<dbReference type="GO" id="GO:0003824">
    <property type="term" value="F:catalytic activity"/>
    <property type="evidence" value="ECO:0007669"/>
    <property type="project" value="InterPro"/>
</dbReference>
<keyword evidence="3" id="KW-1185">Reference proteome</keyword>
<dbReference type="InterPro" id="IPR011037">
    <property type="entry name" value="Pyrv_Knase-like_insert_dom_sf"/>
</dbReference>
<dbReference type="Pfam" id="PF03473">
    <property type="entry name" value="MOSC"/>
    <property type="match status" value="1"/>
</dbReference>
<dbReference type="InterPro" id="IPR005302">
    <property type="entry name" value="MoCF_Sase_C"/>
</dbReference>
<dbReference type="Proteomes" id="UP000503308">
    <property type="component" value="Chromosome"/>
</dbReference>
<dbReference type="GO" id="GO:0030170">
    <property type="term" value="F:pyridoxal phosphate binding"/>
    <property type="evidence" value="ECO:0007669"/>
    <property type="project" value="InterPro"/>
</dbReference>
<evidence type="ECO:0000259" key="1">
    <source>
        <dbReference type="PROSITE" id="PS51340"/>
    </source>
</evidence>
<reference evidence="2 3" key="1">
    <citation type="submission" date="2020-02" db="EMBL/GenBank/DDBJ databases">
        <title>Genome sequence of Roseobacter ponti.</title>
        <authorList>
            <person name="Hollensteiner J."/>
            <person name="Schneider D."/>
            <person name="Poehlein A."/>
            <person name="Daniel R."/>
        </authorList>
    </citation>
    <scope>NUCLEOTIDE SEQUENCE [LARGE SCALE GENOMIC DNA]</scope>
    <source>
        <strain evidence="2 3">DSM 106830</strain>
    </source>
</reference>
<dbReference type="Gene3D" id="2.40.33.20">
    <property type="entry name" value="PK beta-barrel domain-like"/>
    <property type="match status" value="1"/>
</dbReference>